<dbReference type="Proteomes" id="UP001320420">
    <property type="component" value="Unassembled WGS sequence"/>
</dbReference>
<dbReference type="AlphaFoldDB" id="A0AAN9UVM7"/>
<accession>A0AAN9UVM7</accession>
<evidence type="ECO:0000256" key="1">
    <source>
        <dbReference type="SAM" id="MobiDB-lite"/>
    </source>
</evidence>
<keyword evidence="3" id="KW-1185">Reference proteome</keyword>
<sequence>MPPQDTLISQSFTRFLRKVAKLKCPVCGEEFPDTEERIKSHLQEKHQDLLSTTDLSVLVQRLKRRNWDPDPRELKASAGETAEEFQPSKITVPSRCKPRVSKAAGWQWQAMVSRRWHFTPITYTAERSE</sequence>
<name>A0AAN9UVM7_9PEZI</name>
<gene>
    <name evidence="2" type="ORF">SLS62_008021</name>
</gene>
<dbReference type="EMBL" id="JAKJXP020000071">
    <property type="protein sequence ID" value="KAK7750029.1"/>
    <property type="molecule type" value="Genomic_DNA"/>
</dbReference>
<comment type="caution">
    <text evidence="2">The sequence shown here is derived from an EMBL/GenBank/DDBJ whole genome shotgun (WGS) entry which is preliminary data.</text>
</comment>
<feature type="region of interest" description="Disordered" evidence="1">
    <location>
        <begin position="70"/>
        <end position="89"/>
    </location>
</feature>
<reference evidence="2 3" key="1">
    <citation type="submission" date="2024-02" db="EMBL/GenBank/DDBJ databases">
        <title>De novo assembly and annotation of 12 fungi associated with fruit tree decline syndrome in Ontario, Canada.</title>
        <authorList>
            <person name="Sulman M."/>
            <person name="Ellouze W."/>
            <person name="Ilyukhin E."/>
        </authorList>
    </citation>
    <scope>NUCLEOTIDE SEQUENCE [LARGE SCALE GENOMIC DNA]</scope>
    <source>
        <strain evidence="2 3">M11/M66-122</strain>
    </source>
</reference>
<evidence type="ECO:0000313" key="2">
    <source>
        <dbReference type="EMBL" id="KAK7750029.1"/>
    </source>
</evidence>
<organism evidence="2 3">
    <name type="scientific">Diatrype stigma</name>
    <dbReference type="NCBI Taxonomy" id="117547"/>
    <lineage>
        <taxon>Eukaryota</taxon>
        <taxon>Fungi</taxon>
        <taxon>Dikarya</taxon>
        <taxon>Ascomycota</taxon>
        <taxon>Pezizomycotina</taxon>
        <taxon>Sordariomycetes</taxon>
        <taxon>Xylariomycetidae</taxon>
        <taxon>Xylariales</taxon>
        <taxon>Diatrypaceae</taxon>
        <taxon>Diatrype</taxon>
    </lineage>
</organism>
<proteinExistence type="predicted"/>
<protein>
    <submittedName>
        <fullName evidence="2">Uncharacterized protein</fullName>
    </submittedName>
</protein>
<evidence type="ECO:0000313" key="3">
    <source>
        <dbReference type="Proteomes" id="UP001320420"/>
    </source>
</evidence>